<evidence type="ECO:0000259" key="3">
    <source>
        <dbReference type="PROSITE" id="PS51747"/>
    </source>
</evidence>
<dbReference type="Pfam" id="PF00383">
    <property type="entry name" value="dCMP_cyt_deam_1"/>
    <property type="match status" value="1"/>
</dbReference>
<dbReference type="GO" id="GO:0052718">
    <property type="term" value="C:tRNA-specific adenosine-34 deaminase complex"/>
    <property type="evidence" value="ECO:0007669"/>
    <property type="project" value="EnsemblFungi"/>
</dbReference>
<dbReference type="SUPFAM" id="SSF53927">
    <property type="entry name" value="Cytidine deaminase-like"/>
    <property type="match status" value="1"/>
</dbReference>
<dbReference type="InterPro" id="IPR016193">
    <property type="entry name" value="Cytidine_deaminase-like"/>
</dbReference>
<dbReference type="VEuPathDB" id="FungiDB:GWK60_A00737"/>
<gene>
    <name evidence="4" type="ORF">AO440_000031</name>
</gene>
<dbReference type="GO" id="GO:0002100">
    <property type="term" value="P:tRNA wobble adenosine to inosine editing"/>
    <property type="evidence" value="ECO:0007669"/>
    <property type="project" value="EnsemblFungi"/>
</dbReference>
<dbReference type="Gene3D" id="3.40.140.10">
    <property type="entry name" value="Cytidine Deaminase, domain 2"/>
    <property type="match status" value="1"/>
</dbReference>
<reference evidence="4 5" key="1">
    <citation type="submission" date="2015-10" db="EMBL/GenBank/DDBJ databases">
        <title>Draft genomes sequences of Candida glabrata isolates 1A, 1B, 2A, 2B, 3A and 3B.</title>
        <authorList>
            <person name="Haavelsrud O.E."/>
            <person name="Gaustad P."/>
        </authorList>
    </citation>
    <scope>NUCLEOTIDE SEQUENCE [LARGE SCALE GENOMIC DNA]</scope>
    <source>
        <strain evidence="4">910700640</strain>
    </source>
</reference>
<dbReference type="EMBL" id="LLZZ01000164">
    <property type="protein sequence ID" value="KTA96982.1"/>
    <property type="molecule type" value="Genomic_DNA"/>
</dbReference>
<accession>A0A0W0DRR6</accession>
<dbReference type="VEuPathDB" id="FungiDB:GVI51_A00671"/>
<evidence type="ECO:0000313" key="5">
    <source>
        <dbReference type="Proteomes" id="UP000054886"/>
    </source>
</evidence>
<comment type="caution">
    <text evidence="4">The sequence shown here is derived from an EMBL/GenBank/DDBJ whole genome shotgun (WGS) entry which is preliminary data.</text>
</comment>
<dbReference type="InterPro" id="IPR002125">
    <property type="entry name" value="CMP_dCMP_dom"/>
</dbReference>
<dbReference type="CDD" id="cd01285">
    <property type="entry name" value="nucleoside_deaminase"/>
    <property type="match status" value="1"/>
</dbReference>
<dbReference type="GO" id="GO:0005634">
    <property type="term" value="C:nucleus"/>
    <property type="evidence" value="ECO:0007669"/>
    <property type="project" value="TreeGrafter"/>
</dbReference>
<dbReference type="Proteomes" id="UP000054886">
    <property type="component" value="Unassembled WGS sequence"/>
</dbReference>
<evidence type="ECO:0000256" key="2">
    <source>
        <dbReference type="ARBA" id="ARBA00038160"/>
    </source>
</evidence>
<comment type="similarity">
    <text evidence="2">Belongs to the cytidine and deoxycytidylate deaminase family. ADAT3 subfamily.</text>
</comment>
<dbReference type="PROSITE" id="PS51747">
    <property type="entry name" value="CYT_DCMP_DEAMINASES_2"/>
    <property type="match status" value="1"/>
</dbReference>
<dbReference type="VEuPathDB" id="FungiDB:B1J91_A00847g"/>
<dbReference type="GO" id="GO:0005777">
    <property type="term" value="C:peroxisome"/>
    <property type="evidence" value="ECO:0007669"/>
    <property type="project" value="EnsemblFungi"/>
</dbReference>
<proteinExistence type="inferred from homology"/>
<dbReference type="AlphaFoldDB" id="A0A0W0DRR6"/>
<evidence type="ECO:0000313" key="4">
    <source>
        <dbReference type="EMBL" id="KTA96982.1"/>
    </source>
</evidence>
<feature type="domain" description="CMP/dCMP-type deaminase" evidence="3">
    <location>
        <begin position="159"/>
        <end position="296"/>
    </location>
</feature>
<dbReference type="PANTHER" id="PTHR11079">
    <property type="entry name" value="CYTOSINE DEAMINASE FAMILY MEMBER"/>
    <property type="match status" value="1"/>
</dbReference>
<evidence type="ECO:0000256" key="1">
    <source>
        <dbReference type="ARBA" id="ARBA00022694"/>
    </source>
</evidence>
<organism evidence="4 5">
    <name type="scientific">Candida glabrata</name>
    <name type="common">Yeast</name>
    <name type="synonym">Torulopsis glabrata</name>
    <dbReference type="NCBI Taxonomy" id="5478"/>
    <lineage>
        <taxon>Eukaryota</taxon>
        <taxon>Fungi</taxon>
        <taxon>Dikarya</taxon>
        <taxon>Ascomycota</taxon>
        <taxon>Saccharomycotina</taxon>
        <taxon>Saccharomycetes</taxon>
        <taxon>Saccharomycetales</taxon>
        <taxon>Saccharomycetaceae</taxon>
        <taxon>Nakaseomyces</taxon>
    </lineage>
</organism>
<protein>
    <submittedName>
        <fullName evidence="4">tRNA-specific adenosine deaminase subunit TAD3</fullName>
    </submittedName>
</protein>
<name>A0A0W0DRR6_CANGB</name>
<dbReference type="GO" id="GO:0052717">
    <property type="term" value="F:tRNA-specific adenosine-34 deaminase activity"/>
    <property type="evidence" value="ECO:0007669"/>
    <property type="project" value="TreeGrafter"/>
</dbReference>
<sequence>MVKKVDNKIKIDFKRCIVEDRLLQIQPLDISNVPELCNVWTIDIQPQLSKSFIELVKLNTRDQDPIPLAHCKRIRKVINEEGNSLLRCIICSTLMYDNIDEVRELIKFDYENLNSSNKVPKRGPYDKDLVKEWSEKYWPLVWNGNPNDQILNDSEFKMDEINFYLKIIQEESKRIGKESGSLPIVSVFVDPKFKGDFIIAVDQRSHSEEEHLSLEIDHSIMVGINKVANTEKKRRSLEDCNNVPQNYLCLDFDVYTTHEPCSMCSMALIHSRIKRCIFIEQMARTGALMANSGNSYCMHANKKLNSKYEVYKWIGDEYKVPTINKNICV</sequence>
<dbReference type="VEuPathDB" id="FungiDB:CAGL0A00847g"/>
<dbReference type="PANTHER" id="PTHR11079:SF156">
    <property type="entry name" value="INACTIVE TRNA-SPECIFIC ADENOSINE DEAMINASE-LIKE PROTEIN 3-RELATED"/>
    <property type="match status" value="1"/>
</dbReference>
<keyword evidence="1" id="KW-0819">tRNA processing</keyword>